<evidence type="ECO:0000313" key="2">
    <source>
        <dbReference type="EMBL" id="MFD2418183.1"/>
    </source>
</evidence>
<keyword evidence="1" id="KW-0472">Membrane</keyword>
<feature type="transmembrane region" description="Helical" evidence="1">
    <location>
        <begin position="67"/>
        <end position="86"/>
    </location>
</feature>
<evidence type="ECO:0000313" key="3">
    <source>
        <dbReference type="Proteomes" id="UP001597417"/>
    </source>
</evidence>
<accession>A0ABW5FTR8</accession>
<dbReference type="EMBL" id="JBHUKR010000007">
    <property type="protein sequence ID" value="MFD2418183.1"/>
    <property type="molecule type" value="Genomic_DNA"/>
</dbReference>
<name>A0ABW5FTR8_9PSEU</name>
<keyword evidence="1" id="KW-1133">Transmembrane helix</keyword>
<dbReference type="RefSeq" id="WP_378266137.1">
    <property type="nucleotide sequence ID" value="NZ_JBHUKR010000007.1"/>
</dbReference>
<comment type="caution">
    <text evidence="2">The sequence shown here is derived from an EMBL/GenBank/DDBJ whole genome shotgun (WGS) entry which is preliminary data.</text>
</comment>
<reference evidence="3" key="1">
    <citation type="journal article" date="2019" name="Int. J. Syst. Evol. Microbiol.">
        <title>The Global Catalogue of Microorganisms (GCM) 10K type strain sequencing project: providing services to taxonomists for standard genome sequencing and annotation.</title>
        <authorList>
            <consortium name="The Broad Institute Genomics Platform"/>
            <consortium name="The Broad Institute Genome Sequencing Center for Infectious Disease"/>
            <person name="Wu L."/>
            <person name="Ma J."/>
        </authorList>
    </citation>
    <scope>NUCLEOTIDE SEQUENCE [LARGE SCALE GENOMIC DNA]</scope>
    <source>
        <strain evidence="3">CGMCC 4.7645</strain>
    </source>
</reference>
<protein>
    <recommendedName>
        <fullName evidence="4">Glycosyltransferase RgtA/B/C/D-like domain-containing protein</fullName>
    </recommendedName>
</protein>
<keyword evidence="1" id="KW-0812">Transmembrane</keyword>
<feature type="transmembrane region" description="Helical" evidence="1">
    <location>
        <begin position="214"/>
        <end position="233"/>
    </location>
</feature>
<feature type="transmembrane region" description="Helical" evidence="1">
    <location>
        <begin position="118"/>
        <end position="146"/>
    </location>
</feature>
<feature type="transmembrane region" description="Helical" evidence="1">
    <location>
        <begin position="175"/>
        <end position="194"/>
    </location>
</feature>
<proteinExistence type="predicted"/>
<sequence length="384" mass="39773">MLALALVEQLLFGTMGESAFVTFRYAENIAAGHGAVFDLGEPAVAPANFAWLVVVTLLKAMFGLDVAASAMVLSIVCVLGCVVLSHRLGGPFGPLAAVLTTAAAVPAACRLTGTEMGLFVLLLLAVASALAGGHTVVAGVLAALALMTRPEGAIPAVLAGIWLAVGAVKRRWSWWAPLGYLLGGFVFVAPWFTWRALSPDRPLSAAAAVACGPATYGFLGVTLLSVGSAVLLARRRSAPRPAPRAVTGIVLAVCTLSLTISAAAWSGVTHRRARTEEAKEIGSWLAEWLPPGSVIDARGNAALAYAAGPRLVVADDPAVTRPALVAYTPARDCAGLPGPYESATFQRVATGAWITVYPREDVFGSILGRLTADPRLTYAPCPRP</sequence>
<gene>
    <name evidence="2" type="ORF">ACFSXZ_17810</name>
</gene>
<evidence type="ECO:0000256" key="1">
    <source>
        <dbReference type="SAM" id="Phobius"/>
    </source>
</evidence>
<evidence type="ECO:0008006" key="4">
    <source>
        <dbReference type="Google" id="ProtNLM"/>
    </source>
</evidence>
<feature type="transmembrane region" description="Helical" evidence="1">
    <location>
        <begin position="92"/>
        <end position="111"/>
    </location>
</feature>
<organism evidence="2 3">
    <name type="scientific">Amycolatopsis pigmentata</name>
    <dbReference type="NCBI Taxonomy" id="450801"/>
    <lineage>
        <taxon>Bacteria</taxon>
        <taxon>Bacillati</taxon>
        <taxon>Actinomycetota</taxon>
        <taxon>Actinomycetes</taxon>
        <taxon>Pseudonocardiales</taxon>
        <taxon>Pseudonocardiaceae</taxon>
        <taxon>Amycolatopsis</taxon>
    </lineage>
</organism>
<keyword evidence="3" id="KW-1185">Reference proteome</keyword>
<feature type="transmembrane region" description="Helical" evidence="1">
    <location>
        <begin position="245"/>
        <end position="265"/>
    </location>
</feature>
<dbReference type="Proteomes" id="UP001597417">
    <property type="component" value="Unassembled WGS sequence"/>
</dbReference>